<evidence type="ECO:0000313" key="6">
    <source>
        <dbReference type="Proteomes" id="UP000660675"/>
    </source>
</evidence>
<dbReference type="SUPFAM" id="SSF116734">
    <property type="entry name" value="DNA methylase specificity domain"/>
    <property type="match status" value="2"/>
</dbReference>
<sequence length="419" mass="46369">MSAERGDIRWVPVGEVGEVRMGKQLSPASSQADGMHAPYLRVANVLDGRIDYSDVKTMSFSPSERQKYGLEPGDILLNEGQSLELVGRSAIYDGPPSEYFFQNTLIRFRSGPGVVPAYAREVFRSWLNDGTFASIAKKTTSVAHLGGDRFAKLAFPLASLVQQRRIVEILGAVTESERAAEVAIAKLRSVRSGSVLRGMAAITARDVPAGWDRTCLREVVPSVDYGISVALDEESRGIPTLRMNNLHDGRPELSDLRYCPQPVHSKHLLQVGDVLFNRTNSIEHIGKSCMWGGELDRATFASYLVRLNPDPRRLAPRYLVEWLQHPVTRQRVRSISTVAVQQVNVNPSRLRELVIDFPTDLEEQGRLIASLEMCDRRILAEQESLAKLRDVKRGISDALLGGLSGTLGNLTEIAKVDLV</sequence>
<name>A0ABQ2VYJ0_9ACTN</name>
<dbReference type="Proteomes" id="UP000660675">
    <property type="component" value="Unassembled WGS sequence"/>
</dbReference>
<dbReference type="Pfam" id="PF01420">
    <property type="entry name" value="Methylase_S"/>
    <property type="match status" value="1"/>
</dbReference>
<gene>
    <name evidence="5" type="ORF">GCM10015535_21030</name>
</gene>
<dbReference type="PANTHER" id="PTHR30408">
    <property type="entry name" value="TYPE-1 RESTRICTION ENZYME ECOKI SPECIFICITY PROTEIN"/>
    <property type="match status" value="1"/>
</dbReference>
<evidence type="ECO:0000259" key="4">
    <source>
        <dbReference type="Pfam" id="PF01420"/>
    </source>
</evidence>
<evidence type="ECO:0000313" key="5">
    <source>
        <dbReference type="EMBL" id="GGV81326.1"/>
    </source>
</evidence>
<comment type="caution">
    <text evidence="5">The sequence shown here is derived from an EMBL/GenBank/DDBJ whole genome shotgun (WGS) entry which is preliminary data.</text>
</comment>
<dbReference type="PANTHER" id="PTHR30408:SF12">
    <property type="entry name" value="TYPE I RESTRICTION ENZYME MJAVIII SPECIFICITY SUBUNIT"/>
    <property type="match status" value="1"/>
</dbReference>
<keyword evidence="3" id="KW-0238">DNA-binding</keyword>
<dbReference type="RefSeq" id="WP_189543407.1">
    <property type="nucleotide sequence ID" value="NZ_BMTF01000005.1"/>
</dbReference>
<proteinExistence type="inferred from homology"/>
<dbReference type="CDD" id="cd17253">
    <property type="entry name" value="RMtype1_S_Eco933I-TRD2-CR2_like"/>
    <property type="match status" value="1"/>
</dbReference>
<evidence type="ECO:0000256" key="1">
    <source>
        <dbReference type="ARBA" id="ARBA00010923"/>
    </source>
</evidence>
<comment type="similarity">
    <text evidence="1">Belongs to the type-I restriction system S methylase family.</text>
</comment>
<dbReference type="CDD" id="cd17524">
    <property type="entry name" value="RMtype1_S_EcoUTORF5051P-TRD2-CR2_like"/>
    <property type="match status" value="1"/>
</dbReference>
<dbReference type="InterPro" id="IPR000055">
    <property type="entry name" value="Restrct_endonuc_typeI_TRD"/>
</dbReference>
<dbReference type="Gene3D" id="3.90.220.20">
    <property type="entry name" value="DNA methylase specificity domains"/>
    <property type="match status" value="2"/>
</dbReference>
<keyword evidence="2" id="KW-0680">Restriction system</keyword>
<keyword evidence="6" id="KW-1185">Reference proteome</keyword>
<dbReference type="InterPro" id="IPR044946">
    <property type="entry name" value="Restrct_endonuc_typeI_TRD_sf"/>
</dbReference>
<reference evidence="6" key="1">
    <citation type="journal article" date="2019" name="Int. J. Syst. Evol. Microbiol.">
        <title>The Global Catalogue of Microorganisms (GCM) 10K type strain sequencing project: providing services to taxonomists for standard genome sequencing and annotation.</title>
        <authorList>
            <consortium name="The Broad Institute Genomics Platform"/>
            <consortium name="The Broad Institute Genome Sequencing Center for Infectious Disease"/>
            <person name="Wu L."/>
            <person name="Ma J."/>
        </authorList>
    </citation>
    <scope>NUCLEOTIDE SEQUENCE [LARGE SCALE GENOMIC DNA]</scope>
    <source>
        <strain evidence="6">JCM 4376</strain>
    </source>
</reference>
<evidence type="ECO:0000256" key="3">
    <source>
        <dbReference type="ARBA" id="ARBA00023125"/>
    </source>
</evidence>
<evidence type="ECO:0000256" key="2">
    <source>
        <dbReference type="ARBA" id="ARBA00022747"/>
    </source>
</evidence>
<organism evidence="5 6">
    <name type="scientific">Streptomyces gelaticus</name>
    <dbReference type="NCBI Taxonomy" id="285446"/>
    <lineage>
        <taxon>Bacteria</taxon>
        <taxon>Bacillati</taxon>
        <taxon>Actinomycetota</taxon>
        <taxon>Actinomycetes</taxon>
        <taxon>Kitasatosporales</taxon>
        <taxon>Streptomycetaceae</taxon>
        <taxon>Streptomyces</taxon>
    </lineage>
</organism>
<accession>A0ABQ2VYJ0</accession>
<dbReference type="InterPro" id="IPR052021">
    <property type="entry name" value="Type-I_RS_S_subunit"/>
</dbReference>
<protein>
    <recommendedName>
        <fullName evidence="4">Type I restriction modification DNA specificity domain-containing protein</fullName>
    </recommendedName>
</protein>
<feature type="domain" description="Type I restriction modification DNA specificity" evidence="4">
    <location>
        <begin position="12"/>
        <end position="175"/>
    </location>
</feature>
<dbReference type="EMBL" id="BMTF01000005">
    <property type="protein sequence ID" value="GGV81326.1"/>
    <property type="molecule type" value="Genomic_DNA"/>
</dbReference>